<dbReference type="EMBL" id="BAABUJ010000065">
    <property type="protein sequence ID" value="GAA5806444.1"/>
    <property type="molecule type" value="Genomic_DNA"/>
</dbReference>
<accession>A0ABP9YHL4</accession>
<evidence type="ECO:0000256" key="1">
    <source>
        <dbReference type="SAM" id="MobiDB-lite"/>
    </source>
</evidence>
<feature type="compositionally biased region" description="Low complexity" evidence="1">
    <location>
        <begin position="141"/>
        <end position="159"/>
    </location>
</feature>
<comment type="caution">
    <text evidence="2">The sequence shown here is derived from an EMBL/GenBank/DDBJ whole genome shotgun (WGS) entry which is preliminary data.</text>
</comment>
<dbReference type="Proteomes" id="UP001476247">
    <property type="component" value="Unassembled WGS sequence"/>
</dbReference>
<evidence type="ECO:0000313" key="2">
    <source>
        <dbReference type="EMBL" id="GAA5806444.1"/>
    </source>
</evidence>
<gene>
    <name evidence="2" type="ORF">HPULCUR_011978</name>
</gene>
<proteinExistence type="predicted"/>
<feature type="region of interest" description="Disordered" evidence="1">
    <location>
        <begin position="191"/>
        <end position="212"/>
    </location>
</feature>
<reference evidence="2 3" key="1">
    <citation type="submission" date="2024-04" db="EMBL/GenBank/DDBJ databases">
        <title>genome sequences of Mucor flavus KT1a and Helicostylum pulchrum KT1b strains isolation_sourced from the surface of a dry-aged beef.</title>
        <authorList>
            <person name="Toyotome T."/>
            <person name="Hosono M."/>
            <person name="Torimaru M."/>
            <person name="Fukuda K."/>
            <person name="Mikami N."/>
        </authorList>
    </citation>
    <scope>NUCLEOTIDE SEQUENCE [LARGE SCALE GENOMIC DNA]</scope>
    <source>
        <strain evidence="2 3">KT1b</strain>
    </source>
</reference>
<sequence length="303" mass="33667">MQTHSINHNESFNINSFMYTHDSSSLEYVSPKDYQKKASSFQPCLGRVNNKKVTKSKKIILGKPIDGKKQKMSLQELKALSRQIRPHHHCDLNSRPDIIAISRNLRENLARAKSKMMDSLKKSSTPKDLQIYEYLNKEDLSSSSSVPSSPNLSSSSSSSDYEDDDYSSVNSTNSSIQLRLVTNDAGSASVVPTSSFSSSLSTTTTTTTDTSTTCSSFDISDDAMIFGNPLPLYTPDFYTSPSIMNMDLFFQSPHWAKTMPCSNSDVTEDQIDSWLQRGGFGDNMSPITMATDQELADLLDFDM</sequence>
<organism evidence="2 3">
    <name type="scientific">Helicostylum pulchrum</name>
    <dbReference type="NCBI Taxonomy" id="562976"/>
    <lineage>
        <taxon>Eukaryota</taxon>
        <taxon>Fungi</taxon>
        <taxon>Fungi incertae sedis</taxon>
        <taxon>Mucoromycota</taxon>
        <taxon>Mucoromycotina</taxon>
        <taxon>Mucoromycetes</taxon>
        <taxon>Mucorales</taxon>
        <taxon>Mucorineae</taxon>
        <taxon>Mucoraceae</taxon>
        <taxon>Helicostylum</taxon>
    </lineage>
</organism>
<name>A0ABP9YHL4_9FUNG</name>
<feature type="compositionally biased region" description="Low complexity" evidence="1">
    <location>
        <begin position="193"/>
        <end position="212"/>
    </location>
</feature>
<protein>
    <submittedName>
        <fullName evidence="2">Uncharacterized protein</fullName>
    </submittedName>
</protein>
<feature type="region of interest" description="Disordered" evidence="1">
    <location>
        <begin position="140"/>
        <end position="170"/>
    </location>
</feature>
<evidence type="ECO:0000313" key="3">
    <source>
        <dbReference type="Proteomes" id="UP001476247"/>
    </source>
</evidence>
<keyword evidence="3" id="KW-1185">Reference proteome</keyword>